<dbReference type="EMBL" id="BMML01000031">
    <property type="protein sequence ID" value="GGN40151.1"/>
    <property type="molecule type" value="Genomic_DNA"/>
</dbReference>
<name>A0A918CWI9_9ACTN</name>
<dbReference type="Proteomes" id="UP000653411">
    <property type="component" value="Unassembled WGS sequence"/>
</dbReference>
<comment type="caution">
    <text evidence="2">The sequence shown here is derived from an EMBL/GenBank/DDBJ whole genome shotgun (WGS) entry which is preliminary data.</text>
</comment>
<feature type="compositionally biased region" description="Basic residues" evidence="1">
    <location>
        <begin position="40"/>
        <end position="49"/>
    </location>
</feature>
<gene>
    <name evidence="2" type="ORF">GCM10011578_087420</name>
</gene>
<sequence>MNDIQTLGTVGRGHDLDTLQFEIDPDQLADDLVVIDNKHPARRPWHKSRVGPDRPPRPGFPDFRPLRRSTPGNPFLITPTELVVFYPSPRATAQRQTPP</sequence>
<proteinExistence type="predicted"/>
<evidence type="ECO:0000313" key="2">
    <source>
        <dbReference type="EMBL" id="GGN40151.1"/>
    </source>
</evidence>
<protein>
    <submittedName>
        <fullName evidence="2">Uncharacterized protein</fullName>
    </submittedName>
</protein>
<reference evidence="2" key="1">
    <citation type="journal article" date="2014" name="Int. J. Syst. Evol. Microbiol.">
        <title>Complete genome sequence of Corynebacterium casei LMG S-19264T (=DSM 44701T), isolated from a smear-ripened cheese.</title>
        <authorList>
            <consortium name="US DOE Joint Genome Institute (JGI-PGF)"/>
            <person name="Walter F."/>
            <person name="Albersmeier A."/>
            <person name="Kalinowski J."/>
            <person name="Ruckert C."/>
        </authorList>
    </citation>
    <scope>NUCLEOTIDE SEQUENCE</scope>
    <source>
        <strain evidence="2">CGMCC 4.7110</strain>
    </source>
</reference>
<keyword evidence="3" id="KW-1185">Reference proteome</keyword>
<evidence type="ECO:0000313" key="3">
    <source>
        <dbReference type="Proteomes" id="UP000653411"/>
    </source>
</evidence>
<evidence type="ECO:0000256" key="1">
    <source>
        <dbReference type="SAM" id="MobiDB-lite"/>
    </source>
</evidence>
<organism evidence="2 3">
    <name type="scientific">Streptomyces fuscichromogenes</name>
    <dbReference type="NCBI Taxonomy" id="1324013"/>
    <lineage>
        <taxon>Bacteria</taxon>
        <taxon>Bacillati</taxon>
        <taxon>Actinomycetota</taxon>
        <taxon>Actinomycetes</taxon>
        <taxon>Kitasatosporales</taxon>
        <taxon>Streptomycetaceae</taxon>
        <taxon>Streptomyces</taxon>
    </lineage>
</organism>
<reference evidence="2" key="2">
    <citation type="submission" date="2020-09" db="EMBL/GenBank/DDBJ databases">
        <authorList>
            <person name="Sun Q."/>
            <person name="Zhou Y."/>
        </authorList>
    </citation>
    <scope>NUCLEOTIDE SEQUENCE</scope>
    <source>
        <strain evidence="2">CGMCC 4.7110</strain>
    </source>
</reference>
<dbReference type="AlphaFoldDB" id="A0A918CWI9"/>
<accession>A0A918CWI9</accession>
<feature type="region of interest" description="Disordered" evidence="1">
    <location>
        <begin position="40"/>
        <end position="74"/>
    </location>
</feature>